<organism evidence="1 2">
    <name type="scientific">Methylomirabilis oxygeniifera</name>
    <dbReference type="NCBI Taxonomy" id="671143"/>
    <lineage>
        <taxon>Bacteria</taxon>
        <taxon>Candidatus Methylomirabilota</taxon>
        <taxon>Candidatus Methylomirabilia</taxon>
        <taxon>Candidatus Methylomirabilales</taxon>
        <taxon>Candidatus Methylomirabilaceae</taxon>
        <taxon>Candidatus Methylomirabilis</taxon>
    </lineage>
</organism>
<dbReference type="EMBL" id="FP565575">
    <property type="protein sequence ID" value="CBE67379.1"/>
    <property type="molecule type" value="Genomic_DNA"/>
</dbReference>
<dbReference type="PATRIC" id="fig|671143.5.peg.244"/>
<accession>D5MJ14</accession>
<dbReference type="Pfam" id="PF05973">
    <property type="entry name" value="Gp49"/>
    <property type="match status" value="1"/>
</dbReference>
<dbReference type="eggNOG" id="COG4683">
    <property type="taxonomic scope" value="Bacteria"/>
</dbReference>
<reference evidence="1 2" key="1">
    <citation type="journal article" date="2010" name="Nature">
        <title>Nitrite-driven anaerobic methane oxidation by oxygenic bacteria.</title>
        <authorList>
            <person name="Ettwig K.F."/>
            <person name="Butler M.K."/>
            <person name="Le Paslier D."/>
            <person name="Pelletier E."/>
            <person name="Mangenot S."/>
            <person name="Kuypers M.M.M."/>
            <person name="Schreiber F."/>
            <person name="Dutilh B.E."/>
            <person name="Zedelius J."/>
            <person name="de Beer D."/>
            <person name="Gloerich J."/>
            <person name="Wessels H.J.C.T."/>
            <person name="van Allen T."/>
            <person name="Luesken F."/>
            <person name="Wu M."/>
            <person name="van de Pas-Schoonen K.T."/>
            <person name="Op den Camp H.J.M."/>
            <person name="Janssen-Megens E.M."/>
            <person name="Francoijs K-J."/>
            <person name="Stunnenberg H."/>
            <person name="Weissenbach J."/>
            <person name="Jetten M.S.M."/>
            <person name="Strous M."/>
        </authorList>
    </citation>
    <scope>NUCLEOTIDE SEQUENCE [LARGE SCALE GENOMIC DNA]</scope>
</reference>
<name>D5MJ14_METO1</name>
<evidence type="ECO:0008006" key="3">
    <source>
        <dbReference type="Google" id="ProtNLM"/>
    </source>
</evidence>
<dbReference type="InterPro" id="IPR009241">
    <property type="entry name" value="HigB-like"/>
</dbReference>
<protein>
    <recommendedName>
        <fullName evidence="3">Addiction module toxin RelE</fullName>
    </recommendedName>
</protein>
<dbReference type="AlphaFoldDB" id="D5MJ14"/>
<gene>
    <name evidence="1" type="ORF">DAMO_0284</name>
</gene>
<sequence>MKWDIEFHQDFDPEFDALPEDVQDEIRALAGALEAIGPLLGRPRVDTLNGSRYANMKELRVDASDGVWRVAFAFDPRRKAVLLAAGDKSGVSEKRFYRQLLEKADRRFDHHLSRIRKGRA</sequence>
<evidence type="ECO:0000313" key="1">
    <source>
        <dbReference type="EMBL" id="CBE67379.1"/>
    </source>
</evidence>
<evidence type="ECO:0000313" key="2">
    <source>
        <dbReference type="Proteomes" id="UP000006898"/>
    </source>
</evidence>
<dbReference type="Proteomes" id="UP000006898">
    <property type="component" value="Chromosome"/>
</dbReference>
<proteinExistence type="predicted"/>
<dbReference type="KEGG" id="mox:DAMO_0284"/>
<dbReference type="HOGENOM" id="CLU_107454_1_0_0"/>